<reference evidence="2" key="1">
    <citation type="submission" date="2022-10" db="EMBL/GenBank/DDBJ databases">
        <title>The complete genomes of actinobacterial strains from the NBC collection.</title>
        <authorList>
            <person name="Joergensen T.S."/>
            <person name="Alvarez Arevalo M."/>
            <person name="Sterndorff E.B."/>
            <person name="Faurdal D."/>
            <person name="Vuksanovic O."/>
            <person name="Mourched A.-S."/>
            <person name="Charusanti P."/>
            <person name="Shaw S."/>
            <person name="Blin K."/>
            <person name="Weber T."/>
        </authorList>
    </citation>
    <scope>NUCLEOTIDE SEQUENCE</scope>
    <source>
        <strain evidence="2">NBC_00254</strain>
    </source>
</reference>
<proteinExistence type="predicted"/>
<accession>A0ABZ1STD4</accession>
<gene>
    <name evidence="2" type="ORF">OG913_04410</name>
</gene>
<sequence length="192" mass="21297">MATWQELAVPAVSAIAGVGISASIQLMISARQRRHEAGLHDINERRDAYIKYAYLAHKLHSLTVVAQTVQGEVDRLGPPNMLRRELQQELMKTQGNSHVLEEIERQEALYEAEFNKLRAKADHGKFLAESVVLEDFWVAHATIRVLGPPEVAEAAKELMSSTQAEDNAEFTSCLDAYYTAAHAVIATRTGSK</sequence>
<dbReference type="EMBL" id="CP108085">
    <property type="protein sequence ID" value="WUP76273.1"/>
    <property type="molecule type" value="Genomic_DNA"/>
</dbReference>
<name>A0ABZ1STD4_9ACTN</name>
<keyword evidence="3" id="KW-1185">Reference proteome</keyword>
<protein>
    <submittedName>
        <fullName evidence="2">Uncharacterized protein</fullName>
    </submittedName>
</protein>
<evidence type="ECO:0000313" key="2">
    <source>
        <dbReference type="EMBL" id="WUP76273.1"/>
    </source>
</evidence>
<evidence type="ECO:0000313" key="3">
    <source>
        <dbReference type="Proteomes" id="UP001432011"/>
    </source>
</evidence>
<dbReference type="RefSeq" id="WP_328709795.1">
    <property type="nucleotide sequence ID" value="NZ_CP108085.1"/>
</dbReference>
<evidence type="ECO:0000256" key="1">
    <source>
        <dbReference type="SAM" id="Phobius"/>
    </source>
</evidence>
<keyword evidence="1" id="KW-0472">Membrane</keyword>
<organism evidence="2 3">
    <name type="scientific">Microbispora hainanensis</name>
    <dbReference type="NCBI Taxonomy" id="568844"/>
    <lineage>
        <taxon>Bacteria</taxon>
        <taxon>Bacillati</taxon>
        <taxon>Actinomycetota</taxon>
        <taxon>Actinomycetes</taxon>
        <taxon>Streptosporangiales</taxon>
        <taxon>Streptosporangiaceae</taxon>
        <taxon>Microbispora</taxon>
    </lineage>
</organism>
<feature type="transmembrane region" description="Helical" evidence="1">
    <location>
        <begin position="7"/>
        <end position="28"/>
    </location>
</feature>
<keyword evidence="1" id="KW-1133">Transmembrane helix</keyword>
<dbReference type="Proteomes" id="UP001432011">
    <property type="component" value="Chromosome"/>
</dbReference>
<keyword evidence="1" id="KW-0812">Transmembrane</keyword>